<dbReference type="AlphaFoldDB" id="A0A382FHJ6"/>
<protein>
    <submittedName>
        <fullName evidence="1">Uncharacterized protein</fullName>
    </submittedName>
</protein>
<dbReference type="EMBL" id="UINC01049613">
    <property type="protein sequence ID" value="SVB61607.1"/>
    <property type="molecule type" value="Genomic_DNA"/>
</dbReference>
<evidence type="ECO:0000313" key="1">
    <source>
        <dbReference type="EMBL" id="SVB61607.1"/>
    </source>
</evidence>
<proteinExistence type="predicted"/>
<accession>A0A382FHJ6</accession>
<feature type="non-terminal residue" evidence="1">
    <location>
        <position position="47"/>
    </location>
</feature>
<sequence>MKIANFPHEDSREMKEIKTFQQMYRDGHVNRREFLAAMGALGVTAAT</sequence>
<reference evidence="1" key="1">
    <citation type="submission" date="2018-05" db="EMBL/GenBank/DDBJ databases">
        <authorList>
            <person name="Lanie J.A."/>
            <person name="Ng W.-L."/>
            <person name="Kazmierczak K.M."/>
            <person name="Andrzejewski T.M."/>
            <person name="Davidsen T.M."/>
            <person name="Wayne K.J."/>
            <person name="Tettelin H."/>
            <person name="Glass J.I."/>
            <person name="Rusch D."/>
            <person name="Podicherti R."/>
            <person name="Tsui H.-C.T."/>
            <person name="Winkler M.E."/>
        </authorList>
    </citation>
    <scope>NUCLEOTIDE SEQUENCE</scope>
</reference>
<name>A0A382FHJ6_9ZZZZ</name>
<gene>
    <name evidence="1" type="ORF">METZ01_LOCUS214461</name>
</gene>
<dbReference type="PROSITE" id="PS51318">
    <property type="entry name" value="TAT"/>
    <property type="match status" value="1"/>
</dbReference>
<dbReference type="InterPro" id="IPR006311">
    <property type="entry name" value="TAT_signal"/>
</dbReference>
<organism evidence="1">
    <name type="scientific">marine metagenome</name>
    <dbReference type="NCBI Taxonomy" id="408172"/>
    <lineage>
        <taxon>unclassified sequences</taxon>
        <taxon>metagenomes</taxon>
        <taxon>ecological metagenomes</taxon>
    </lineage>
</organism>